<dbReference type="SUPFAM" id="SSF54277">
    <property type="entry name" value="CAD &amp; PB1 domains"/>
    <property type="match status" value="1"/>
</dbReference>
<dbReference type="GO" id="GO:0004520">
    <property type="term" value="F:DNA endonuclease activity"/>
    <property type="evidence" value="ECO:0007669"/>
    <property type="project" value="InterPro"/>
</dbReference>
<protein>
    <submittedName>
        <fullName evidence="2">Uncharacterized protein</fullName>
    </submittedName>
</protein>
<dbReference type="GO" id="GO:0006309">
    <property type="term" value="P:apoptotic DNA fragmentation"/>
    <property type="evidence" value="ECO:0007669"/>
    <property type="project" value="InterPro"/>
</dbReference>
<dbReference type="Pfam" id="PF02017">
    <property type="entry name" value="CIDE-N"/>
    <property type="match status" value="1"/>
</dbReference>
<dbReference type="InterPro" id="IPR044925">
    <property type="entry name" value="His-Me_finger_sf"/>
</dbReference>
<dbReference type="SMART" id="SM00266">
    <property type="entry name" value="CAD"/>
    <property type="match status" value="1"/>
</dbReference>
<dbReference type="GO" id="GO:0005634">
    <property type="term" value="C:nucleus"/>
    <property type="evidence" value="ECO:0007669"/>
    <property type="project" value="InterPro"/>
</dbReference>
<comment type="caution">
    <text evidence="2">The sequence shown here is derived from an EMBL/GenBank/DDBJ whole genome shotgun (WGS) entry which is preliminary data.</text>
</comment>
<sequence length="331" mass="38901">MKPYKVQNCNGTKRVGVVASDLHDLIKKGQQKLKIRGRAEQVRAVLEDGTEVDDDEYFYMLPPHTVFYLLPLETSFGYALLLQTLFDHVSKASGNKKLQSDITDFIEHGDGGETKTLMMEFVNQLSNRDTIHAEDRKDHEDWFEGTEKRFKSKDSVMRYSAERRVRGYLRTAQEEVNKAISCKSQKAQLDAVMENFKERLRENKYHGTYFSRKDHKHADSMCDEFGWFRCEGAYDEDSCDRIHRINPYGDRDSRVLFSTWNLDHVIEKSREILPSLVNSAGKVPKDKQINWQYFYNLLFTRDNLKLVHIVCHKKEEHSTEKCDEKRFYSKK</sequence>
<dbReference type="Gene3D" id="3.10.20.10">
    <property type="match status" value="1"/>
</dbReference>
<dbReference type="Pfam" id="PF09230">
    <property type="entry name" value="DFF40"/>
    <property type="match status" value="1"/>
</dbReference>
<proteinExistence type="predicted"/>
<dbReference type="PROSITE" id="PS51135">
    <property type="entry name" value="CIDE_N"/>
    <property type="match status" value="1"/>
</dbReference>
<dbReference type="PANTHER" id="PTHR13067:SF2">
    <property type="entry name" value="CASPASE-ACTIVATED DNASE"/>
    <property type="match status" value="1"/>
</dbReference>
<dbReference type="InterPro" id="IPR039729">
    <property type="entry name" value="DFF40"/>
</dbReference>
<keyword evidence="3" id="KW-1185">Reference proteome</keyword>
<dbReference type="PANTHER" id="PTHR13067">
    <property type="entry name" value="CASPASE-ACTIVATED DNASE"/>
    <property type="match status" value="1"/>
</dbReference>
<organism evidence="2 3">
    <name type="scientific">Owenia fusiformis</name>
    <name type="common">Polychaete worm</name>
    <dbReference type="NCBI Taxonomy" id="6347"/>
    <lineage>
        <taxon>Eukaryota</taxon>
        <taxon>Metazoa</taxon>
        <taxon>Spiralia</taxon>
        <taxon>Lophotrochozoa</taxon>
        <taxon>Annelida</taxon>
        <taxon>Polychaeta</taxon>
        <taxon>Sedentaria</taxon>
        <taxon>Canalipalpata</taxon>
        <taxon>Sabellida</taxon>
        <taxon>Oweniida</taxon>
        <taxon>Oweniidae</taxon>
        <taxon>Owenia</taxon>
    </lineage>
</organism>
<accession>A0A8J1XP49</accession>
<reference evidence="2" key="1">
    <citation type="submission" date="2022-03" db="EMBL/GenBank/DDBJ databases">
        <authorList>
            <person name="Martin C."/>
        </authorList>
    </citation>
    <scope>NUCLEOTIDE SEQUENCE</scope>
</reference>
<dbReference type="SUPFAM" id="SSF54060">
    <property type="entry name" value="His-Me finger endonucleases"/>
    <property type="match status" value="1"/>
</dbReference>
<dbReference type="OrthoDB" id="9943677at2759"/>
<dbReference type="EMBL" id="CAIIXF020000001">
    <property type="protein sequence ID" value="CAH1776235.1"/>
    <property type="molecule type" value="Genomic_DNA"/>
</dbReference>
<dbReference type="AlphaFoldDB" id="A0A8J1XP49"/>
<evidence type="ECO:0000313" key="2">
    <source>
        <dbReference type="EMBL" id="CAH1776235.1"/>
    </source>
</evidence>
<dbReference type="GO" id="GO:0005737">
    <property type="term" value="C:cytoplasm"/>
    <property type="evidence" value="ECO:0007669"/>
    <property type="project" value="InterPro"/>
</dbReference>
<dbReference type="InterPro" id="IPR015311">
    <property type="entry name" value="DFF40_C"/>
</dbReference>
<evidence type="ECO:0000313" key="3">
    <source>
        <dbReference type="Proteomes" id="UP000749559"/>
    </source>
</evidence>
<dbReference type="Proteomes" id="UP000749559">
    <property type="component" value="Unassembled WGS sequence"/>
</dbReference>
<dbReference type="GO" id="GO:0016787">
    <property type="term" value="F:hydrolase activity"/>
    <property type="evidence" value="ECO:0007669"/>
    <property type="project" value="InterPro"/>
</dbReference>
<evidence type="ECO:0000256" key="1">
    <source>
        <dbReference type="ARBA" id="ARBA00022703"/>
    </source>
</evidence>
<keyword evidence="1" id="KW-0053">Apoptosis</keyword>
<gene>
    <name evidence="2" type="ORF">OFUS_LOCUS3429</name>
</gene>
<name>A0A8J1XP49_OWEFU</name>
<dbReference type="InterPro" id="IPR003508">
    <property type="entry name" value="CIDE-N_dom"/>
</dbReference>